<dbReference type="PANTHER" id="PTHR38011">
    <property type="entry name" value="DIHYDROFOLATE REDUCTASE FAMILY PROTEIN (AFU_ORTHOLOGUE AFUA_8G06820)"/>
    <property type="match status" value="1"/>
</dbReference>
<dbReference type="AlphaFoldDB" id="E2SDE3"/>
<dbReference type="InterPro" id="IPR024072">
    <property type="entry name" value="DHFR-like_dom_sf"/>
</dbReference>
<dbReference type="GO" id="GO:0008703">
    <property type="term" value="F:5-amino-6-(5-phosphoribosylamino)uracil reductase activity"/>
    <property type="evidence" value="ECO:0007669"/>
    <property type="project" value="InterPro"/>
</dbReference>
<dbReference type="OrthoDB" id="3427770at2"/>
<name>E2SDE3_9ACTN</name>
<dbReference type="Pfam" id="PF01872">
    <property type="entry name" value="RibD_C"/>
    <property type="match status" value="1"/>
</dbReference>
<comment type="caution">
    <text evidence="2">The sequence shown here is derived from an EMBL/GenBank/DDBJ whole genome shotgun (WGS) entry which is preliminary data.</text>
</comment>
<reference evidence="2" key="1">
    <citation type="submission" date="2010-08" db="EMBL/GenBank/DDBJ databases">
        <authorList>
            <person name="Muzny D."/>
            <person name="Qin X."/>
            <person name="Buhay C."/>
            <person name="Dugan-Rocha S."/>
            <person name="Ding Y."/>
            <person name="Chen G."/>
            <person name="Hawes A."/>
            <person name="Holder M."/>
            <person name="Jhangiani S."/>
            <person name="Johnson A."/>
            <person name="Khan Z."/>
            <person name="Li Z."/>
            <person name="Liu W."/>
            <person name="Liu X."/>
            <person name="Perez L."/>
            <person name="Shen H."/>
            <person name="Wang Q."/>
            <person name="Watt J."/>
            <person name="Xi L."/>
            <person name="Xin Y."/>
            <person name="Zhou J."/>
            <person name="Deng J."/>
            <person name="Jiang H."/>
            <person name="Liu Y."/>
            <person name="Qu J."/>
            <person name="Song X.-Z."/>
            <person name="Zhang L."/>
            <person name="Villasana D."/>
            <person name="Johnson A."/>
            <person name="Liu J."/>
            <person name="Liyanage D."/>
            <person name="Lorensuhewa L."/>
            <person name="Robinson T."/>
            <person name="Song A."/>
            <person name="Song B.-B."/>
            <person name="Dinh H."/>
            <person name="Thornton R."/>
            <person name="Coyle M."/>
            <person name="Francisco L."/>
            <person name="Jackson L."/>
            <person name="Javaid M."/>
            <person name="Korchina V."/>
            <person name="Kovar C."/>
            <person name="Mata R."/>
            <person name="Mathew T."/>
            <person name="Ngo R."/>
            <person name="Nguyen L."/>
            <person name="Nguyen N."/>
            <person name="Okwuonu G."/>
            <person name="Ongeri F."/>
            <person name="Pham C."/>
            <person name="Simmons D."/>
            <person name="Wilczek-Boney K."/>
            <person name="Hale W."/>
            <person name="Jakkamsetti A."/>
            <person name="Pham P."/>
            <person name="Ruth R."/>
            <person name="San Lucas F."/>
            <person name="Warren J."/>
            <person name="Zhang J."/>
            <person name="Zhao Z."/>
            <person name="Zhou C."/>
            <person name="Zhu D."/>
            <person name="Lee S."/>
            <person name="Bess C."/>
            <person name="Blankenburg K."/>
            <person name="Forbes L."/>
            <person name="Fu Q."/>
            <person name="Gubbala S."/>
            <person name="Hirani K."/>
            <person name="Jayaseelan J.C."/>
            <person name="Lara F."/>
            <person name="Munidasa M."/>
            <person name="Palculict T."/>
            <person name="Patil S."/>
            <person name="Pu L.-L."/>
            <person name="Saada N."/>
            <person name="Tang L."/>
            <person name="Weissenberger G."/>
            <person name="Zhu Y."/>
            <person name="Hemphill L."/>
            <person name="Shang Y."/>
            <person name="Youmans B."/>
            <person name="Ayvaz T."/>
            <person name="Ross M."/>
            <person name="Santibanez J."/>
            <person name="Aqrawi P."/>
            <person name="Gross S."/>
            <person name="Joshi V."/>
            <person name="Fowler G."/>
            <person name="Nazareth L."/>
            <person name="Reid J."/>
            <person name="Worley K."/>
            <person name="Petrosino J."/>
            <person name="Highlander S."/>
            <person name="Gibbs R."/>
        </authorList>
    </citation>
    <scope>NUCLEOTIDE SEQUENCE [LARGE SCALE GENOMIC DNA]</scope>
    <source>
        <strain evidence="2">DSM 15272</strain>
    </source>
</reference>
<gene>
    <name evidence="2" type="ORF">HMPREF0063_11729</name>
</gene>
<organism evidence="2 3">
    <name type="scientific">Aeromicrobium marinum DSM 15272</name>
    <dbReference type="NCBI Taxonomy" id="585531"/>
    <lineage>
        <taxon>Bacteria</taxon>
        <taxon>Bacillati</taxon>
        <taxon>Actinomycetota</taxon>
        <taxon>Actinomycetes</taxon>
        <taxon>Propionibacteriales</taxon>
        <taxon>Nocardioidaceae</taxon>
        <taxon>Aeromicrobium</taxon>
    </lineage>
</organism>
<keyword evidence="3" id="KW-1185">Reference proteome</keyword>
<feature type="domain" description="Bacterial bifunctional deaminase-reductase C-terminal" evidence="1">
    <location>
        <begin position="8"/>
        <end position="155"/>
    </location>
</feature>
<dbReference type="SUPFAM" id="SSF53597">
    <property type="entry name" value="Dihydrofolate reductase-like"/>
    <property type="match status" value="1"/>
</dbReference>
<accession>E2SDE3</accession>
<dbReference type="InterPro" id="IPR050765">
    <property type="entry name" value="Riboflavin_Biosynth_HTPR"/>
</dbReference>
<proteinExistence type="predicted"/>
<dbReference type="eggNOG" id="COG0262">
    <property type="taxonomic scope" value="Bacteria"/>
</dbReference>
<dbReference type="Proteomes" id="UP000003111">
    <property type="component" value="Unassembled WGS sequence"/>
</dbReference>
<sequence length="193" mass="20369">MPRTSYVTATSLDGFIATDDHSLEWLFAATIEPGGPFDHDTFMAGVGAAVMGRSTYDWLVHHLADSGEPWPYTIPCWVLTHRSADPLPGADVRFAAQDVTELHPAMLASAAGRDLWVVGGGDIAGRLAVAGLLDEVVVSIAPVTLGSGAPLLPHRVDLRLEDTGRNVDFVCARFAVVPPAPHGVSHLTSADPA</sequence>
<protein>
    <recommendedName>
        <fullName evidence="1">Bacterial bifunctional deaminase-reductase C-terminal domain-containing protein</fullName>
    </recommendedName>
</protein>
<dbReference type="Gene3D" id="3.40.430.10">
    <property type="entry name" value="Dihydrofolate Reductase, subunit A"/>
    <property type="match status" value="1"/>
</dbReference>
<dbReference type="HOGENOM" id="CLU_043966_4_1_11"/>
<dbReference type="PANTHER" id="PTHR38011:SF11">
    <property type="entry name" value="2,5-DIAMINO-6-RIBOSYLAMINO-4(3H)-PYRIMIDINONE 5'-PHOSPHATE REDUCTASE"/>
    <property type="match status" value="1"/>
</dbReference>
<evidence type="ECO:0000313" key="2">
    <source>
        <dbReference type="EMBL" id="EFQ82520.1"/>
    </source>
</evidence>
<dbReference type="InterPro" id="IPR002734">
    <property type="entry name" value="RibDG_C"/>
</dbReference>
<evidence type="ECO:0000259" key="1">
    <source>
        <dbReference type="Pfam" id="PF01872"/>
    </source>
</evidence>
<evidence type="ECO:0000313" key="3">
    <source>
        <dbReference type="Proteomes" id="UP000003111"/>
    </source>
</evidence>
<dbReference type="GO" id="GO:0009231">
    <property type="term" value="P:riboflavin biosynthetic process"/>
    <property type="evidence" value="ECO:0007669"/>
    <property type="project" value="InterPro"/>
</dbReference>
<dbReference type="RefSeq" id="WP_007076821.1">
    <property type="nucleotide sequence ID" value="NZ_CM001024.1"/>
</dbReference>
<dbReference type="STRING" id="585531.HMPREF0063_11729"/>
<dbReference type="EMBL" id="ACLF03000006">
    <property type="protein sequence ID" value="EFQ82520.1"/>
    <property type="molecule type" value="Genomic_DNA"/>
</dbReference>